<evidence type="ECO:0000313" key="4">
    <source>
        <dbReference type="Proteomes" id="UP000592820"/>
    </source>
</evidence>
<dbReference type="PANTHER" id="PTHR42748:SF3">
    <property type="entry name" value="BLL4366 PROTEIN"/>
    <property type="match status" value="1"/>
</dbReference>
<feature type="domain" description="NAD(P)-binding" evidence="2">
    <location>
        <begin position="7"/>
        <end position="135"/>
    </location>
</feature>
<evidence type="ECO:0000313" key="3">
    <source>
        <dbReference type="EMBL" id="MBB5399242.1"/>
    </source>
</evidence>
<accession>A0A7W8P3W6</accession>
<reference evidence="3 4" key="1">
    <citation type="submission" date="2020-08" db="EMBL/GenBank/DDBJ databases">
        <title>Genomic Encyclopedia of Type Strains, Phase IV (KMG-V): Genome sequencing to study the core and pangenomes of soil and plant-associated prokaryotes.</title>
        <authorList>
            <person name="Whitman W."/>
        </authorList>
    </citation>
    <scope>NUCLEOTIDE SEQUENCE [LARGE SCALE GENOMIC DNA]</scope>
    <source>
        <strain evidence="3 4">JPY162</strain>
    </source>
</reference>
<evidence type="ECO:0000256" key="1">
    <source>
        <dbReference type="ARBA" id="ARBA00022857"/>
    </source>
</evidence>
<dbReference type="Proteomes" id="UP000592820">
    <property type="component" value="Unassembled WGS sequence"/>
</dbReference>
<dbReference type="InterPro" id="IPR016040">
    <property type="entry name" value="NAD(P)-bd_dom"/>
</dbReference>
<dbReference type="EMBL" id="JACHDE010000002">
    <property type="protein sequence ID" value="MBB5399242.1"/>
    <property type="molecule type" value="Genomic_DNA"/>
</dbReference>
<dbReference type="Pfam" id="PF13460">
    <property type="entry name" value="NAD_binding_10"/>
    <property type="match status" value="1"/>
</dbReference>
<sequence>MKVVVIGGSGLIGSNVVRRLRRDGHDVVAASTSTGVDLMTGDGLAKALEGAHVVVDVANAPSFEDEAVMSFFQTAGRNLLAAEHAAGVEHHLALSVVGTERLQQSGYFRAKAAQETLVKASPVPYTLLRATQFFEFVGGIIEASAQRGEVRLSPALIQPVAADDVCAVLADLAAGMPLNDMTELAGPDRFPLDELARKFLAAHNDPRTVIADVHARYFGAELDDRTLVAGGGHRIGPTRFHTWLSRSVAND</sequence>
<dbReference type="InterPro" id="IPR051164">
    <property type="entry name" value="NmrA-like_oxidored"/>
</dbReference>
<organism evidence="3 4">
    <name type="scientific">Paraburkholderia youngii</name>
    <dbReference type="NCBI Taxonomy" id="2782701"/>
    <lineage>
        <taxon>Bacteria</taxon>
        <taxon>Pseudomonadati</taxon>
        <taxon>Pseudomonadota</taxon>
        <taxon>Betaproteobacteria</taxon>
        <taxon>Burkholderiales</taxon>
        <taxon>Burkholderiaceae</taxon>
        <taxon>Paraburkholderia</taxon>
    </lineage>
</organism>
<keyword evidence="1" id="KW-0521">NADP</keyword>
<dbReference type="AlphaFoldDB" id="A0A7W8P3W6"/>
<dbReference type="SUPFAM" id="SSF51735">
    <property type="entry name" value="NAD(P)-binding Rossmann-fold domains"/>
    <property type="match status" value="1"/>
</dbReference>
<dbReference type="Gene3D" id="3.40.50.720">
    <property type="entry name" value="NAD(P)-binding Rossmann-like Domain"/>
    <property type="match status" value="1"/>
</dbReference>
<gene>
    <name evidence="3" type="ORF">HDG41_001281</name>
</gene>
<evidence type="ECO:0000259" key="2">
    <source>
        <dbReference type="Pfam" id="PF13460"/>
    </source>
</evidence>
<protein>
    <submittedName>
        <fullName evidence="3">Uncharacterized protein YbjT (DUF2867 family)</fullName>
    </submittedName>
</protein>
<dbReference type="PANTHER" id="PTHR42748">
    <property type="entry name" value="NITROGEN METABOLITE REPRESSION PROTEIN NMRA FAMILY MEMBER"/>
    <property type="match status" value="1"/>
</dbReference>
<dbReference type="InterPro" id="IPR036291">
    <property type="entry name" value="NAD(P)-bd_dom_sf"/>
</dbReference>
<comment type="caution">
    <text evidence="3">The sequence shown here is derived from an EMBL/GenBank/DDBJ whole genome shotgun (WGS) entry which is preliminary data.</text>
</comment>
<proteinExistence type="predicted"/>
<name>A0A7W8P3W6_9BURK</name>
<dbReference type="RefSeq" id="WP_184225587.1">
    <property type="nucleotide sequence ID" value="NZ_JACHDE010000002.1"/>
</dbReference>